<comment type="similarity">
    <text evidence="2">Belongs to the GMC oxidoreductase family.</text>
</comment>
<dbReference type="Gene3D" id="3.30.560.10">
    <property type="entry name" value="Glucose Oxidase, domain 3"/>
    <property type="match status" value="2"/>
</dbReference>
<dbReference type="InterPro" id="IPR027424">
    <property type="entry name" value="Glucose_Oxidase_domain_2"/>
</dbReference>
<evidence type="ECO:0000256" key="4">
    <source>
        <dbReference type="ARBA" id="ARBA00022827"/>
    </source>
</evidence>
<dbReference type="PANTHER" id="PTHR11552">
    <property type="entry name" value="GLUCOSE-METHANOL-CHOLINE GMC OXIDOREDUCTASE"/>
    <property type="match status" value="1"/>
</dbReference>
<keyword evidence="5" id="KW-0560">Oxidoreductase</keyword>
<dbReference type="SUPFAM" id="SSF51905">
    <property type="entry name" value="FAD/NAD(P)-binding domain"/>
    <property type="match status" value="1"/>
</dbReference>
<dbReference type="RefSeq" id="XP_025464912.1">
    <property type="nucleotide sequence ID" value="XM_025615863.1"/>
</dbReference>
<dbReference type="Gene3D" id="3.50.50.60">
    <property type="entry name" value="FAD/NAD(P)-binding domain"/>
    <property type="match status" value="1"/>
</dbReference>
<dbReference type="GO" id="GO:0050660">
    <property type="term" value="F:flavin adenine dinucleotide binding"/>
    <property type="evidence" value="ECO:0007669"/>
    <property type="project" value="InterPro"/>
</dbReference>
<protein>
    <submittedName>
        <fullName evidence="6">Uncharacterized protein</fullName>
    </submittedName>
</protein>
<sequence>MHSLSVFLCSSSGLPLSTPSTFMSVAGRVFDYVVAGGGLTGLKIAGRLMETSPATVLVIEAGYFDSDRGAFITNLTEYAKAFDSSLDQAYKLFGLNSWETVFGNKGWNWGTLSRYIKRAERAWLIRQKKQSNLYILTVLGQSLFRLFSRCQRYIVLVYWVVGIEFGTHNKHKYGPGQNSCAIPTAEAGAGQGQAIHFATFNDTFGNYSQQAHQHLQPENLRRWADATVTQGSEQVPQTQYETYRRWLTEDVVSYSEVLLDTNGQIDITARSLLPFTRGSVHTLDRDPYLRWIAYDSPYLLNYLDSLEQAAATKLARKLFREDAMSRVYGVERLRVVDASLAPTQLSSHRCPFFMAWRRILRKIFW</sequence>
<evidence type="ECO:0000313" key="6">
    <source>
        <dbReference type="EMBL" id="PWY79340.1"/>
    </source>
</evidence>
<dbReference type="InterPro" id="IPR036188">
    <property type="entry name" value="FAD/NAD-bd_sf"/>
</dbReference>
<dbReference type="OrthoDB" id="269227at2759"/>
<dbReference type="InterPro" id="IPR012132">
    <property type="entry name" value="GMC_OxRdtase"/>
</dbReference>
<dbReference type="GeneID" id="37118006"/>
<keyword evidence="4" id="KW-0274">FAD</keyword>
<proteinExistence type="inferred from homology"/>
<dbReference type="GO" id="GO:0016491">
    <property type="term" value="F:oxidoreductase activity"/>
    <property type="evidence" value="ECO:0007669"/>
    <property type="project" value="UniProtKB-KW"/>
</dbReference>
<evidence type="ECO:0000256" key="1">
    <source>
        <dbReference type="ARBA" id="ARBA00001974"/>
    </source>
</evidence>
<accession>A0A317W5C0</accession>
<dbReference type="Gene3D" id="4.10.450.10">
    <property type="entry name" value="Glucose Oxidase, domain 2"/>
    <property type="match status" value="1"/>
</dbReference>
<evidence type="ECO:0000313" key="7">
    <source>
        <dbReference type="Proteomes" id="UP000246702"/>
    </source>
</evidence>
<dbReference type="PANTHER" id="PTHR11552:SF201">
    <property type="entry name" value="GLUCOSE-METHANOL-CHOLINE OXIDOREDUCTASE N-TERMINAL DOMAIN-CONTAINING PROTEIN"/>
    <property type="match status" value="1"/>
</dbReference>
<dbReference type="STRING" id="1450535.A0A317W5C0"/>
<gene>
    <name evidence="6" type="ORF">BO94DRAFT_587925</name>
</gene>
<organism evidence="6 7">
    <name type="scientific">Aspergillus sclerotioniger CBS 115572</name>
    <dbReference type="NCBI Taxonomy" id="1450535"/>
    <lineage>
        <taxon>Eukaryota</taxon>
        <taxon>Fungi</taxon>
        <taxon>Dikarya</taxon>
        <taxon>Ascomycota</taxon>
        <taxon>Pezizomycotina</taxon>
        <taxon>Eurotiomycetes</taxon>
        <taxon>Eurotiomycetidae</taxon>
        <taxon>Eurotiales</taxon>
        <taxon>Aspergillaceae</taxon>
        <taxon>Aspergillus</taxon>
        <taxon>Aspergillus subgen. Circumdati</taxon>
    </lineage>
</organism>
<reference evidence="6 7" key="1">
    <citation type="submission" date="2016-12" db="EMBL/GenBank/DDBJ databases">
        <title>The genomes of Aspergillus section Nigri reveals drivers in fungal speciation.</title>
        <authorList>
            <consortium name="DOE Joint Genome Institute"/>
            <person name="Vesth T.C."/>
            <person name="Nybo J."/>
            <person name="Theobald S."/>
            <person name="Brandl J."/>
            <person name="Frisvad J.C."/>
            <person name="Nielsen K.F."/>
            <person name="Lyhne E.K."/>
            <person name="Kogle M.E."/>
            <person name="Kuo A."/>
            <person name="Riley R."/>
            <person name="Clum A."/>
            <person name="Nolan M."/>
            <person name="Lipzen A."/>
            <person name="Salamov A."/>
            <person name="Henrissat B."/>
            <person name="Wiebenga A."/>
            <person name="De Vries R.P."/>
            <person name="Grigoriev I.V."/>
            <person name="Mortensen U.H."/>
            <person name="Andersen M.R."/>
            <person name="Baker S.E."/>
        </authorList>
    </citation>
    <scope>NUCLEOTIDE SEQUENCE [LARGE SCALE GENOMIC DNA]</scope>
    <source>
        <strain evidence="6 7">CBS 115572</strain>
    </source>
</reference>
<dbReference type="Proteomes" id="UP000246702">
    <property type="component" value="Unassembled WGS sequence"/>
</dbReference>
<evidence type="ECO:0000256" key="5">
    <source>
        <dbReference type="ARBA" id="ARBA00023002"/>
    </source>
</evidence>
<evidence type="ECO:0000256" key="2">
    <source>
        <dbReference type="ARBA" id="ARBA00010790"/>
    </source>
</evidence>
<dbReference type="AlphaFoldDB" id="A0A317W5C0"/>
<evidence type="ECO:0000256" key="3">
    <source>
        <dbReference type="ARBA" id="ARBA00022630"/>
    </source>
</evidence>
<keyword evidence="3" id="KW-0285">Flavoprotein</keyword>
<comment type="caution">
    <text evidence="6">The sequence shown here is derived from an EMBL/GenBank/DDBJ whole genome shotgun (WGS) entry which is preliminary data.</text>
</comment>
<keyword evidence="7" id="KW-1185">Reference proteome</keyword>
<name>A0A317W5C0_9EURO</name>
<comment type="cofactor">
    <cofactor evidence="1">
        <name>FAD</name>
        <dbReference type="ChEBI" id="CHEBI:57692"/>
    </cofactor>
</comment>
<dbReference type="EMBL" id="MSFK01000023">
    <property type="protein sequence ID" value="PWY79340.1"/>
    <property type="molecule type" value="Genomic_DNA"/>
</dbReference>